<proteinExistence type="predicted"/>
<name>A0A564Z5H8_HYMDI</name>
<dbReference type="Proteomes" id="UP000321570">
    <property type="component" value="Unassembled WGS sequence"/>
</dbReference>
<accession>A0A564Z5H8</accession>
<evidence type="ECO:0000313" key="1">
    <source>
        <dbReference type="EMBL" id="VUZ54775.1"/>
    </source>
</evidence>
<dbReference type="AlphaFoldDB" id="A0A564Z5H8"/>
<dbReference type="EMBL" id="CABIJS010000666">
    <property type="protein sequence ID" value="VUZ54775.1"/>
    <property type="molecule type" value="Genomic_DNA"/>
</dbReference>
<gene>
    <name evidence="1" type="ORF">WMSIL1_LOCUS12923</name>
</gene>
<protein>
    <submittedName>
        <fullName evidence="1">Uncharacterized protein</fullName>
    </submittedName>
</protein>
<organism evidence="1 2">
    <name type="scientific">Hymenolepis diminuta</name>
    <name type="common">Rat tapeworm</name>
    <dbReference type="NCBI Taxonomy" id="6216"/>
    <lineage>
        <taxon>Eukaryota</taxon>
        <taxon>Metazoa</taxon>
        <taxon>Spiralia</taxon>
        <taxon>Lophotrochozoa</taxon>
        <taxon>Platyhelminthes</taxon>
        <taxon>Cestoda</taxon>
        <taxon>Eucestoda</taxon>
        <taxon>Cyclophyllidea</taxon>
        <taxon>Hymenolepididae</taxon>
        <taxon>Hymenolepis</taxon>
    </lineage>
</organism>
<evidence type="ECO:0000313" key="2">
    <source>
        <dbReference type="Proteomes" id="UP000321570"/>
    </source>
</evidence>
<reference evidence="1 2" key="1">
    <citation type="submission" date="2019-07" db="EMBL/GenBank/DDBJ databases">
        <authorList>
            <person name="Jastrzebski P J."/>
            <person name="Paukszto L."/>
            <person name="Jastrzebski P J."/>
        </authorList>
    </citation>
    <scope>NUCLEOTIDE SEQUENCE [LARGE SCALE GENOMIC DNA]</scope>
    <source>
        <strain evidence="1 2">WMS-il1</strain>
    </source>
</reference>
<sequence length="150" mass="17151">MDTGVDDTTMIRQNVGEYCYARGTAQWPRKRKEQEDISNKKPPSPCWLCGEMSYCRECPYRNHICNVCGKKNHGEAKYRSDIEGEFEKMEVTGNRQQYVALMNNDKRVKLELNTAPDITLTSRKTWRSLSCPVLKPTNNVAQNAPCGALE</sequence>
<keyword evidence="2" id="KW-1185">Reference proteome</keyword>